<organism evidence="2">
    <name type="scientific">freshwater metagenome</name>
    <dbReference type="NCBI Taxonomy" id="449393"/>
    <lineage>
        <taxon>unclassified sequences</taxon>
        <taxon>metagenomes</taxon>
        <taxon>ecological metagenomes</taxon>
    </lineage>
</organism>
<evidence type="ECO:0000256" key="1">
    <source>
        <dbReference type="SAM" id="MobiDB-lite"/>
    </source>
</evidence>
<dbReference type="EMBL" id="CAFBMK010000062">
    <property type="protein sequence ID" value="CAB4912179.1"/>
    <property type="molecule type" value="Genomic_DNA"/>
</dbReference>
<dbReference type="AlphaFoldDB" id="A0A6J7H8W8"/>
<gene>
    <name evidence="2" type="ORF">UFOPK3564_01321</name>
</gene>
<feature type="region of interest" description="Disordered" evidence="1">
    <location>
        <begin position="1"/>
        <end position="22"/>
    </location>
</feature>
<sequence length="196" mass="22148">MTATAHTDDLSPDPWERQPDETTKAYEAFAMYRDQGARRSVRAVARESNKHVTLIGRWSSAHHWVERAAAFDADTQRQEIEAWQKQRRDSARRRAKLGQALQDKAAARLQTIDLDVINATQVAQLAREGARLEREAFGEPDRLEITGADGGPIEHAALSAEERRARAAELRRLAAERRAAMPMIERAIREVRSDAE</sequence>
<proteinExistence type="predicted"/>
<evidence type="ECO:0000313" key="2">
    <source>
        <dbReference type="EMBL" id="CAB4912179.1"/>
    </source>
</evidence>
<reference evidence="2" key="1">
    <citation type="submission" date="2020-05" db="EMBL/GenBank/DDBJ databases">
        <authorList>
            <person name="Chiriac C."/>
            <person name="Salcher M."/>
            <person name="Ghai R."/>
            <person name="Kavagutti S V."/>
        </authorList>
    </citation>
    <scope>NUCLEOTIDE SEQUENCE</scope>
</reference>
<protein>
    <submittedName>
        <fullName evidence="2">Unannotated protein</fullName>
    </submittedName>
</protein>
<accession>A0A6J7H8W8</accession>
<name>A0A6J7H8W8_9ZZZZ</name>